<comment type="caution">
    <text evidence="1">The sequence shown here is derived from an EMBL/GenBank/DDBJ whole genome shotgun (WGS) entry which is preliminary data.</text>
</comment>
<protein>
    <recommendedName>
        <fullName evidence="3">KIF-binding protein</fullName>
    </recommendedName>
</protein>
<dbReference type="EMBL" id="BEGY01000229">
    <property type="protein sequence ID" value="GAX86110.1"/>
    <property type="molecule type" value="Genomic_DNA"/>
</dbReference>
<evidence type="ECO:0000313" key="2">
    <source>
        <dbReference type="Proteomes" id="UP000232323"/>
    </source>
</evidence>
<dbReference type="Gene3D" id="1.25.40.10">
    <property type="entry name" value="Tetratricopeptide repeat domain"/>
    <property type="match status" value="1"/>
</dbReference>
<keyword evidence="2" id="KW-1185">Reference proteome</keyword>
<dbReference type="InterPro" id="IPR011990">
    <property type="entry name" value="TPR-like_helical_dom_sf"/>
</dbReference>
<proteinExistence type="predicted"/>
<reference evidence="1 2" key="1">
    <citation type="submission" date="2017-08" db="EMBL/GenBank/DDBJ databases">
        <title>Acidophilic green algal genome provides insights into adaptation to an acidic environment.</title>
        <authorList>
            <person name="Hirooka S."/>
            <person name="Hirose Y."/>
            <person name="Kanesaki Y."/>
            <person name="Higuchi S."/>
            <person name="Fujiwara T."/>
            <person name="Onuma R."/>
            <person name="Era A."/>
            <person name="Ohbayashi R."/>
            <person name="Uzuka A."/>
            <person name="Nozaki H."/>
            <person name="Yoshikawa H."/>
            <person name="Miyagishima S.Y."/>
        </authorList>
    </citation>
    <scope>NUCLEOTIDE SEQUENCE [LARGE SCALE GENOMIC DNA]</scope>
    <source>
        <strain evidence="1 2">NIES-2499</strain>
    </source>
</reference>
<sequence>MKLKRSNKEPEGSIALAEAEALQQKGEKKRGQEAIGILQQASARFRDAISMGLPSEDELHDARFGSAWCLALCAEATKAAADALPDHLISRKKDVEAKHVALRLYSQAVAEYKQVLDSYGKVRSDAAVNAGNALCAVAELLVSSNSHGSRSTLTEVCTAEVQAYEEARHLYQSALTRTGYEDSNNQGCSTSRSVDEEGEQDADTWCNLADCLMSYAQLLTDRKASLPQERQGEAAALCQAALQAYEQACAVSDSSHGDDLPGLLCNWGSGLIAAALMTEPPRIELLHQAISQLQHSASFSRADTAPLNRLGDAWVHLAELAEAAMVHEEAKLMFTKALEEGYGRALAINRMDPEALDRELSPLVEALVVLALSVF</sequence>
<evidence type="ECO:0008006" key="3">
    <source>
        <dbReference type="Google" id="ProtNLM"/>
    </source>
</evidence>
<evidence type="ECO:0000313" key="1">
    <source>
        <dbReference type="EMBL" id="GAX86110.1"/>
    </source>
</evidence>
<dbReference type="Proteomes" id="UP000232323">
    <property type="component" value="Unassembled WGS sequence"/>
</dbReference>
<accession>A0A250XTJ9</accession>
<dbReference type="OrthoDB" id="509917at2759"/>
<name>A0A250XTJ9_9CHLO</name>
<dbReference type="AlphaFoldDB" id="A0A250XTJ9"/>
<gene>
    <name evidence="1" type="ORF">CEUSTIGMA_g13522.t1</name>
</gene>
<organism evidence="1 2">
    <name type="scientific">Chlamydomonas eustigma</name>
    <dbReference type="NCBI Taxonomy" id="1157962"/>
    <lineage>
        <taxon>Eukaryota</taxon>
        <taxon>Viridiplantae</taxon>
        <taxon>Chlorophyta</taxon>
        <taxon>core chlorophytes</taxon>
        <taxon>Chlorophyceae</taxon>
        <taxon>CS clade</taxon>
        <taxon>Chlamydomonadales</taxon>
        <taxon>Chlamydomonadaceae</taxon>
        <taxon>Chlamydomonas</taxon>
    </lineage>
</organism>